<dbReference type="AlphaFoldDB" id="A0A380WTG2"/>
<evidence type="ECO:0000313" key="2">
    <source>
        <dbReference type="EMBL" id="SUU91566.1"/>
    </source>
</evidence>
<dbReference type="Pfam" id="PF12680">
    <property type="entry name" value="SnoaL_2"/>
    <property type="match status" value="1"/>
</dbReference>
<sequence length="120" mass="13222">MLATKETVTGASIKKAIEGRDGPMLSSFYADDALVRVIDRNNPPSKPREIRGRAAITTFWDDICSRAMSHRVDLTIAQGDNLAFSQDCAYPDGTKVFCAAMLELKDGKIARQTVVQAWDE</sequence>
<protein>
    <submittedName>
        <fullName evidence="2">SnoaL-like domain</fullName>
    </submittedName>
</protein>
<evidence type="ECO:0000259" key="1">
    <source>
        <dbReference type="Pfam" id="PF12680"/>
    </source>
</evidence>
<feature type="domain" description="SnoaL-like" evidence="1">
    <location>
        <begin position="16"/>
        <end position="111"/>
    </location>
</feature>
<name>A0A380WTG2_AMIAI</name>
<reference evidence="2 3" key="1">
    <citation type="submission" date="2018-06" db="EMBL/GenBank/DDBJ databases">
        <authorList>
            <consortium name="Pathogen Informatics"/>
            <person name="Doyle S."/>
        </authorList>
    </citation>
    <scope>NUCLEOTIDE SEQUENCE [LARGE SCALE GENOMIC DNA]</scope>
    <source>
        <strain evidence="2 3">NCTC10684</strain>
    </source>
</reference>
<dbReference type="OrthoDB" id="8087138at2"/>
<dbReference type="InterPro" id="IPR037401">
    <property type="entry name" value="SnoaL-like"/>
</dbReference>
<gene>
    <name evidence="2" type="ORF">NCTC10684_04835</name>
</gene>
<dbReference type="Proteomes" id="UP000254701">
    <property type="component" value="Unassembled WGS sequence"/>
</dbReference>
<organism evidence="2 3">
    <name type="scientific">Aminobacter aminovorans</name>
    <name type="common">Chelatobacter heintzii</name>
    <dbReference type="NCBI Taxonomy" id="83263"/>
    <lineage>
        <taxon>Bacteria</taxon>
        <taxon>Pseudomonadati</taxon>
        <taxon>Pseudomonadota</taxon>
        <taxon>Alphaproteobacteria</taxon>
        <taxon>Hyphomicrobiales</taxon>
        <taxon>Phyllobacteriaceae</taxon>
        <taxon>Aminobacter</taxon>
    </lineage>
</organism>
<accession>A0A380WTG2</accession>
<evidence type="ECO:0000313" key="3">
    <source>
        <dbReference type="Proteomes" id="UP000254701"/>
    </source>
</evidence>
<dbReference type="RefSeq" id="WP_115733415.1">
    <property type="nucleotide sequence ID" value="NZ_BAAAVY010000004.1"/>
</dbReference>
<dbReference type="InterPro" id="IPR032710">
    <property type="entry name" value="NTF2-like_dom_sf"/>
</dbReference>
<dbReference type="SUPFAM" id="SSF54427">
    <property type="entry name" value="NTF2-like"/>
    <property type="match status" value="1"/>
</dbReference>
<dbReference type="Gene3D" id="3.10.450.50">
    <property type="match status" value="1"/>
</dbReference>
<dbReference type="EMBL" id="UFSM01000001">
    <property type="protein sequence ID" value="SUU91566.1"/>
    <property type="molecule type" value="Genomic_DNA"/>
</dbReference>
<proteinExistence type="predicted"/>